<protein>
    <recommendedName>
        <fullName evidence="9">Oxysterol-binding protein</fullName>
    </recommendedName>
</protein>
<dbReference type="InterPro" id="IPR009011">
    <property type="entry name" value="Man6P_isomerase_rcpt-bd_dom_sf"/>
</dbReference>
<evidence type="ECO:0000313" key="15">
    <source>
        <dbReference type="WBParaSite" id="HDID_0000330301-mRNA-1"/>
    </source>
</evidence>
<accession>A0A158QDM3</accession>
<dbReference type="PANTHER" id="PTHR10972:SF205">
    <property type="entry name" value="OXYSTEROL-BINDING PROTEIN 1"/>
    <property type="match status" value="1"/>
</dbReference>
<feature type="compositionally biased region" description="Basic and acidic residues" evidence="11">
    <location>
        <begin position="544"/>
        <end position="554"/>
    </location>
</feature>
<dbReference type="SUPFAM" id="SSF50911">
    <property type="entry name" value="Mannose 6-phosphate receptor domain"/>
    <property type="match status" value="1"/>
</dbReference>
<feature type="transmembrane region" description="Helical" evidence="12">
    <location>
        <begin position="376"/>
        <end position="394"/>
    </location>
</feature>
<evidence type="ECO:0000256" key="11">
    <source>
        <dbReference type="SAM" id="MobiDB-lite"/>
    </source>
</evidence>
<dbReference type="GO" id="GO:0005829">
    <property type="term" value="C:cytosol"/>
    <property type="evidence" value="ECO:0007669"/>
    <property type="project" value="TreeGrafter"/>
</dbReference>
<evidence type="ECO:0000256" key="4">
    <source>
        <dbReference type="ARBA" id="ARBA00022729"/>
    </source>
</evidence>
<dbReference type="Gene3D" id="2.40.160.120">
    <property type="match status" value="1"/>
</dbReference>
<keyword evidence="6" id="KW-0446">Lipid-binding</keyword>
<dbReference type="PROSITE" id="PS01013">
    <property type="entry name" value="OSBP"/>
    <property type="match status" value="1"/>
</dbReference>
<feature type="domain" description="PH" evidence="13">
    <location>
        <begin position="126"/>
        <end position="209"/>
    </location>
</feature>
<dbReference type="InterPro" id="IPR001849">
    <property type="entry name" value="PH_domain"/>
</dbReference>
<dbReference type="SUPFAM" id="SSF50729">
    <property type="entry name" value="PH domain-like"/>
    <property type="match status" value="1"/>
</dbReference>
<feature type="domain" description="MRH" evidence="14">
    <location>
        <begin position="1"/>
        <end position="88"/>
    </location>
</feature>
<evidence type="ECO:0000256" key="9">
    <source>
        <dbReference type="RuleBase" id="RU003845"/>
    </source>
</evidence>
<sequence length="1001" mass="112054">LGKWNEDAHLKWVKQSSLRKPQFPLDKRVKITQFYSDGDYCGEIKAPRTVRLSFVCQVKVSTNVQLSFSEPSTCQYSISLESPLFCDLLKHADENGLFPSGVEARFRRISSANQGEVIHQMTDETSANLKGYLLKWTNYLKGYQKRWFVLQNGLLSYYRGTINLANAKIVSAGHLTLVISNSSTQTFHLKATNEMEQKKWMAALTMGKANALSLGKSGNDSDDWDEADDDESDLAWSAPRLMPEDAAKLVEGAISNFESRIGDLQHYQDTLKRKADELQKVINDLEGSDISSDLAEKISIVQDRATVYKVASLAMANSCSDFLEFARSQMRRWRKIFNTQVDRRARLEQMVEELAKQINKLESQVRSKSMNPGKHYTFFPFFFLFSVIAFYSHIVQLFHAYCLGDTLFLVNAGNWGIPGQAVAVRRTSAETARARGATLSSNHGNSVRLTTDGSSSGPPGISSAIASEDEEDDFYDAAEDAGADEFDVILPSTNSCPYPGPLSQTAAEKEGMVDARQSQTSDVPVGADVNMEYESDIEDSDTDDQGKGQQENRAHVIQKHAWGKAGRSPKETGSSSYAGPSRSAPEKRIIPVRKPVQRRTSIPPKPNISLNLWSFLSNCIGKELTKIPMPVQNFEYSYVLDRAAACTNPLEQLAYVSAFVVSSYASTALRVAKPFNPLLNETYECDRTDDLGWRSVAEQVSHHPPVAAFHCESDLWYTWFDFSISTKFRGRYLQIKVNGVCHLVFRKTGYHYTWTKIPLTVHNIIVGRLWIENSGEIDIINHTTGDKCHLTFKQYSYFSSEVPRRVTGAVTDKTGKVHGIIGGTWDEFIEYAPVITDNTGSSNKHVIETGPPVQLWRVSPLPPGADKMYNFTQFAMQLNNRPEDEPNLCPTDSRLRPDQRLMEEGLWDEANAEKVRLEEKQRMRRREMALKLLGTDGADSAAAVGGSVASSTPLPAALMGMLITFPSIVVDEDTGLETLKFNGKYWKCKEKNDWSVCPDLY</sequence>
<keyword evidence="10" id="KW-0175">Coiled coil</keyword>
<dbReference type="Gene3D" id="2.70.130.10">
    <property type="entry name" value="Mannose-6-phosphate receptor binding domain"/>
    <property type="match status" value="1"/>
</dbReference>
<organism evidence="15">
    <name type="scientific">Hymenolepis diminuta</name>
    <name type="common">Rat tapeworm</name>
    <dbReference type="NCBI Taxonomy" id="6216"/>
    <lineage>
        <taxon>Eukaryota</taxon>
        <taxon>Metazoa</taxon>
        <taxon>Spiralia</taxon>
        <taxon>Lophotrochozoa</taxon>
        <taxon>Platyhelminthes</taxon>
        <taxon>Cestoda</taxon>
        <taxon>Eucestoda</taxon>
        <taxon>Cyclophyllidea</taxon>
        <taxon>Hymenolepididae</taxon>
        <taxon>Hymenolepis</taxon>
    </lineage>
</organism>
<dbReference type="Pfam" id="PF00169">
    <property type="entry name" value="PH"/>
    <property type="match status" value="1"/>
</dbReference>
<dbReference type="WBParaSite" id="HDID_0000330301-mRNA-1">
    <property type="protein sequence ID" value="HDID_0000330301-mRNA-1"/>
    <property type="gene ID" value="HDID_0000330301"/>
</dbReference>
<dbReference type="Gene3D" id="2.30.29.30">
    <property type="entry name" value="Pleckstrin-homology domain (PH domain)/Phosphotyrosine-binding domain (PTB)"/>
    <property type="match status" value="1"/>
</dbReference>
<keyword evidence="3" id="KW-0597">Phosphoprotein</keyword>
<feature type="region of interest" description="Disordered" evidence="11">
    <location>
        <begin position="490"/>
        <end position="601"/>
    </location>
</feature>
<dbReference type="Pfam" id="PF01237">
    <property type="entry name" value="Oxysterol_BP"/>
    <property type="match status" value="1"/>
</dbReference>
<evidence type="ECO:0000256" key="2">
    <source>
        <dbReference type="ARBA" id="ARBA00022448"/>
    </source>
</evidence>
<name>A0A158QDM3_HYMDI</name>
<feature type="compositionally biased region" description="Polar residues" evidence="11">
    <location>
        <begin position="491"/>
        <end position="506"/>
    </location>
</feature>
<comment type="similarity">
    <text evidence="1 8">Belongs to the OSBP family.</text>
</comment>
<dbReference type="InterPro" id="IPR011993">
    <property type="entry name" value="PH-like_dom_sf"/>
</dbReference>
<feature type="compositionally biased region" description="Low complexity" evidence="11">
    <location>
        <begin position="454"/>
        <end position="465"/>
    </location>
</feature>
<dbReference type="GO" id="GO:0120009">
    <property type="term" value="P:intermembrane lipid transfer"/>
    <property type="evidence" value="ECO:0007669"/>
    <property type="project" value="UniProtKB-ARBA"/>
</dbReference>
<proteinExistence type="inferred from homology"/>
<evidence type="ECO:0000259" key="14">
    <source>
        <dbReference type="PROSITE" id="PS51914"/>
    </source>
</evidence>
<feature type="compositionally biased region" description="Acidic residues" evidence="11">
    <location>
        <begin position="531"/>
        <end position="543"/>
    </location>
</feature>
<dbReference type="AlphaFoldDB" id="A0A158QDM3"/>
<feature type="coiled-coil region" evidence="10">
    <location>
        <begin position="344"/>
        <end position="371"/>
    </location>
</feature>
<feature type="compositionally biased region" description="Polar residues" evidence="11">
    <location>
        <begin position="438"/>
        <end position="453"/>
    </location>
</feature>
<keyword evidence="5 9" id="KW-0445">Lipid transport</keyword>
<dbReference type="FunFam" id="2.40.160.120:FF:000001">
    <property type="entry name" value="Oxysterol-binding protein"/>
    <property type="match status" value="1"/>
</dbReference>
<keyword evidence="12" id="KW-0472">Membrane</keyword>
<dbReference type="SMART" id="SM00233">
    <property type="entry name" value="PH"/>
    <property type="match status" value="1"/>
</dbReference>
<evidence type="ECO:0000256" key="12">
    <source>
        <dbReference type="SAM" id="Phobius"/>
    </source>
</evidence>
<dbReference type="InterPro" id="IPR000648">
    <property type="entry name" value="Oxysterol-bd"/>
</dbReference>
<dbReference type="InterPro" id="IPR037239">
    <property type="entry name" value="OSBP_sf"/>
</dbReference>
<dbReference type="InterPro" id="IPR018494">
    <property type="entry name" value="Oxysterol-bd_CS"/>
</dbReference>
<evidence type="ECO:0000259" key="13">
    <source>
        <dbReference type="PROSITE" id="PS50003"/>
    </source>
</evidence>
<evidence type="ECO:0000256" key="10">
    <source>
        <dbReference type="SAM" id="Coils"/>
    </source>
</evidence>
<dbReference type="InterPro" id="IPR044865">
    <property type="entry name" value="MRH_dom"/>
</dbReference>
<evidence type="ECO:0000256" key="1">
    <source>
        <dbReference type="ARBA" id="ARBA00008842"/>
    </source>
</evidence>
<dbReference type="SUPFAM" id="SSF144000">
    <property type="entry name" value="Oxysterol-binding protein-like"/>
    <property type="match status" value="1"/>
</dbReference>
<dbReference type="PANTHER" id="PTHR10972">
    <property type="entry name" value="OXYSTEROL-BINDING PROTEIN-RELATED"/>
    <property type="match status" value="1"/>
</dbReference>
<evidence type="ECO:0000256" key="6">
    <source>
        <dbReference type="ARBA" id="ARBA00023121"/>
    </source>
</evidence>
<evidence type="ECO:0000256" key="7">
    <source>
        <dbReference type="ARBA" id="ARBA00023157"/>
    </source>
</evidence>
<evidence type="ECO:0000256" key="8">
    <source>
        <dbReference type="RuleBase" id="RU003844"/>
    </source>
</evidence>
<feature type="region of interest" description="Disordered" evidence="11">
    <location>
        <begin position="435"/>
        <end position="465"/>
    </location>
</feature>
<keyword evidence="12" id="KW-1133">Transmembrane helix</keyword>
<evidence type="ECO:0000256" key="3">
    <source>
        <dbReference type="ARBA" id="ARBA00022553"/>
    </source>
</evidence>
<keyword evidence="7" id="KW-1015">Disulfide bond</keyword>
<dbReference type="GO" id="GO:0032934">
    <property type="term" value="F:sterol binding"/>
    <property type="evidence" value="ECO:0007669"/>
    <property type="project" value="TreeGrafter"/>
</dbReference>
<dbReference type="PROSITE" id="PS50003">
    <property type="entry name" value="PH_DOMAIN"/>
    <property type="match status" value="1"/>
</dbReference>
<keyword evidence="4" id="KW-0732">Signal</keyword>
<dbReference type="GO" id="GO:0005886">
    <property type="term" value="C:plasma membrane"/>
    <property type="evidence" value="ECO:0007669"/>
    <property type="project" value="TreeGrafter"/>
</dbReference>
<dbReference type="PROSITE" id="PS51914">
    <property type="entry name" value="MRH"/>
    <property type="match status" value="1"/>
</dbReference>
<dbReference type="STRING" id="6216.A0A158QDM3"/>
<keyword evidence="2 9" id="KW-0813">Transport</keyword>
<evidence type="ECO:0000256" key="5">
    <source>
        <dbReference type="ARBA" id="ARBA00023055"/>
    </source>
</evidence>
<reference evidence="15" key="1">
    <citation type="submission" date="2016-04" db="UniProtKB">
        <authorList>
            <consortium name="WormBaseParasite"/>
        </authorList>
    </citation>
    <scope>IDENTIFICATION</scope>
</reference>
<keyword evidence="12" id="KW-0812">Transmembrane</keyword>
<dbReference type="GO" id="GO:0097038">
    <property type="term" value="C:perinuclear endoplasmic reticulum"/>
    <property type="evidence" value="ECO:0007669"/>
    <property type="project" value="TreeGrafter"/>
</dbReference>